<feature type="domain" description="C2H2-type" evidence="9">
    <location>
        <begin position="27"/>
        <end position="54"/>
    </location>
</feature>
<evidence type="ECO:0000256" key="6">
    <source>
        <dbReference type="ARBA" id="ARBA00023242"/>
    </source>
</evidence>
<comment type="caution">
    <text evidence="10">The sequence shown here is derived from an EMBL/GenBank/DDBJ whole genome shotgun (WGS) entry which is preliminary data.</text>
</comment>
<keyword evidence="3" id="KW-0677">Repeat</keyword>
<protein>
    <recommendedName>
        <fullName evidence="9">C2H2-type domain-containing protein</fullName>
    </recommendedName>
</protein>
<dbReference type="Pfam" id="PF00096">
    <property type="entry name" value="zf-C2H2"/>
    <property type="match status" value="3"/>
</dbReference>
<keyword evidence="2" id="KW-0479">Metal-binding</keyword>
<dbReference type="InterPro" id="IPR050331">
    <property type="entry name" value="Zinc_finger"/>
</dbReference>
<evidence type="ECO:0000256" key="8">
    <source>
        <dbReference type="SAM" id="MobiDB-lite"/>
    </source>
</evidence>
<dbReference type="PANTHER" id="PTHR16515:SF49">
    <property type="entry name" value="GASTRULA ZINC FINGER PROTEIN XLCGF49.1-LIKE-RELATED"/>
    <property type="match status" value="1"/>
</dbReference>
<dbReference type="SMART" id="SM00355">
    <property type="entry name" value="ZnF_C2H2"/>
    <property type="match status" value="5"/>
</dbReference>
<evidence type="ECO:0000256" key="5">
    <source>
        <dbReference type="ARBA" id="ARBA00022833"/>
    </source>
</evidence>
<evidence type="ECO:0000313" key="11">
    <source>
        <dbReference type="Proteomes" id="UP001476798"/>
    </source>
</evidence>
<feature type="region of interest" description="Disordered" evidence="8">
    <location>
        <begin position="1"/>
        <end position="26"/>
    </location>
</feature>
<dbReference type="PANTHER" id="PTHR16515">
    <property type="entry name" value="PR DOMAIN ZINC FINGER PROTEIN"/>
    <property type="match status" value="1"/>
</dbReference>
<feature type="non-terminal residue" evidence="10">
    <location>
        <position position="1"/>
    </location>
</feature>
<dbReference type="SUPFAM" id="SSF57667">
    <property type="entry name" value="beta-beta-alpha zinc fingers"/>
    <property type="match status" value="2"/>
</dbReference>
<evidence type="ECO:0000313" key="10">
    <source>
        <dbReference type="EMBL" id="MEQ2173312.1"/>
    </source>
</evidence>
<keyword evidence="6" id="KW-0539">Nucleus</keyword>
<dbReference type="EMBL" id="JAHRIO010044989">
    <property type="protein sequence ID" value="MEQ2173312.1"/>
    <property type="molecule type" value="Genomic_DNA"/>
</dbReference>
<comment type="subcellular location">
    <subcellularLocation>
        <location evidence="1">Nucleus</location>
    </subcellularLocation>
</comment>
<accession>A0ABV0NPI6</accession>
<organism evidence="10 11">
    <name type="scientific">Goodea atripinnis</name>
    <dbReference type="NCBI Taxonomy" id="208336"/>
    <lineage>
        <taxon>Eukaryota</taxon>
        <taxon>Metazoa</taxon>
        <taxon>Chordata</taxon>
        <taxon>Craniata</taxon>
        <taxon>Vertebrata</taxon>
        <taxon>Euteleostomi</taxon>
        <taxon>Actinopterygii</taxon>
        <taxon>Neopterygii</taxon>
        <taxon>Teleostei</taxon>
        <taxon>Neoteleostei</taxon>
        <taxon>Acanthomorphata</taxon>
        <taxon>Ovalentaria</taxon>
        <taxon>Atherinomorphae</taxon>
        <taxon>Cyprinodontiformes</taxon>
        <taxon>Goodeidae</taxon>
        <taxon>Goodea</taxon>
    </lineage>
</organism>
<keyword evidence="11" id="KW-1185">Reference proteome</keyword>
<evidence type="ECO:0000256" key="3">
    <source>
        <dbReference type="ARBA" id="ARBA00022737"/>
    </source>
</evidence>
<feature type="domain" description="C2H2-type" evidence="9">
    <location>
        <begin position="55"/>
        <end position="82"/>
    </location>
</feature>
<feature type="domain" description="C2H2-type" evidence="9">
    <location>
        <begin position="136"/>
        <end position="163"/>
    </location>
</feature>
<keyword evidence="4 7" id="KW-0863">Zinc-finger</keyword>
<dbReference type="Gene3D" id="3.30.160.60">
    <property type="entry name" value="Classic Zinc Finger"/>
    <property type="match status" value="4"/>
</dbReference>
<dbReference type="Pfam" id="PF13913">
    <property type="entry name" value="zf-C2HC_2"/>
    <property type="match status" value="1"/>
</dbReference>
<keyword evidence="5" id="KW-0862">Zinc</keyword>
<evidence type="ECO:0000256" key="2">
    <source>
        <dbReference type="ARBA" id="ARBA00022723"/>
    </source>
</evidence>
<name>A0ABV0NPI6_9TELE</name>
<dbReference type="PROSITE" id="PS50157">
    <property type="entry name" value="ZINC_FINGER_C2H2_2"/>
    <property type="match status" value="4"/>
</dbReference>
<proteinExistence type="predicted"/>
<evidence type="ECO:0000256" key="4">
    <source>
        <dbReference type="ARBA" id="ARBA00022771"/>
    </source>
</evidence>
<evidence type="ECO:0000256" key="7">
    <source>
        <dbReference type="PROSITE-ProRule" id="PRU00042"/>
    </source>
</evidence>
<dbReference type="InterPro" id="IPR036236">
    <property type="entry name" value="Znf_C2H2_sf"/>
</dbReference>
<evidence type="ECO:0000256" key="1">
    <source>
        <dbReference type="ARBA" id="ARBA00004123"/>
    </source>
</evidence>
<gene>
    <name evidence="10" type="ORF">GOODEAATRI_030843</name>
</gene>
<dbReference type="Proteomes" id="UP001476798">
    <property type="component" value="Unassembled WGS sequence"/>
</dbReference>
<sequence length="191" mass="21539">SMMIPDPQSLSSAPEPAADQAKPKRRHRCSICDREFAGPSRLADHVATHYGYKPHSCSICGKRFTKKVNVLVHQREEASLRCLLCQEDFSSIKEAKEHEQRHHTTSRFACDICGRAFTRSSQLKDHMRSHTGERPFQCDVCKTRFTLLRALRKHQKIHSRQESRAHTTPGGGPERPATEPVGLPDVTGSSE</sequence>
<feature type="domain" description="C2H2-type" evidence="9">
    <location>
        <begin position="108"/>
        <end position="135"/>
    </location>
</feature>
<feature type="region of interest" description="Disordered" evidence="8">
    <location>
        <begin position="152"/>
        <end position="191"/>
    </location>
</feature>
<dbReference type="PROSITE" id="PS00028">
    <property type="entry name" value="ZINC_FINGER_C2H2_1"/>
    <property type="match status" value="3"/>
</dbReference>
<dbReference type="InterPro" id="IPR013087">
    <property type="entry name" value="Znf_C2H2_type"/>
</dbReference>
<evidence type="ECO:0000259" key="9">
    <source>
        <dbReference type="PROSITE" id="PS50157"/>
    </source>
</evidence>
<reference evidence="10 11" key="1">
    <citation type="submission" date="2021-06" db="EMBL/GenBank/DDBJ databases">
        <authorList>
            <person name="Palmer J.M."/>
        </authorList>
    </citation>
    <scope>NUCLEOTIDE SEQUENCE [LARGE SCALE GENOMIC DNA]</scope>
    <source>
        <strain evidence="10 11">GA_2019</strain>
        <tissue evidence="10">Muscle</tissue>
    </source>
</reference>